<keyword evidence="22" id="KW-1185">Reference proteome</keyword>
<evidence type="ECO:0000256" key="17">
    <source>
        <dbReference type="ARBA" id="ARBA00023303"/>
    </source>
</evidence>
<evidence type="ECO:0000256" key="11">
    <source>
        <dbReference type="ARBA" id="ARBA00022837"/>
    </source>
</evidence>
<keyword evidence="18" id="KW-0040">ANK repeat</keyword>
<dbReference type="GeneID" id="106462449"/>
<keyword evidence="12 20" id="KW-1133">Transmembrane helix</keyword>
<dbReference type="PANTHER" id="PTHR10582:SF28">
    <property type="entry name" value="NANCHUNG, ISOFORM B"/>
    <property type="match status" value="1"/>
</dbReference>
<feature type="domain" description="Ion transport" evidence="21">
    <location>
        <begin position="317"/>
        <end position="511"/>
    </location>
</feature>
<proteinExistence type="predicted"/>
<evidence type="ECO:0000256" key="19">
    <source>
        <dbReference type="SAM" id="MobiDB-lite"/>
    </source>
</evidence>
<dbReference type="InterPro" id="IPR002110">
    <property type="entry name" value="Ankyrin_rpt"/>
</dbReference>
<dbReference type="InterPro" id="IPR024862">
    <property type="entry name" value="TRPV"/>
</dbReference>
<feature type="compositionally biased region" description="Basic and acidic residues" evidence="19">
    <location>
        <begin position="577"/>
        <end position="586"/>
    </location>
</feature>
<evidence type="ECO:0000256" key="1">
    <source>
        <dbReference type="ARBA" id="ARBA00004175"/>
    </source>
</evidence>
<feature type="transmembrane region" description="Helical" evidence="20">
    <location>
        <begin position="481"/>
        <end position="501"/>
    </location>
</feature>
<evidence type="ECO:0000256" key="6">
    <source>
        <dbReference type="ARBA" id="ARBA00022537"/>
    </source>
</evidence>
<evidence type="ECO:0000256" key="3">
    <source>
        <dbReference type="ARBA" id="ARBA00022448"/>
    </source>
</evidence>
<keyword evidence="14" id="KW-0406">Ion transport</keyword>
<reference evidence="23" key="1">
    <citation type="submission" date="2025-08" db="UniProtKB">
        <authorList>
            <consortium name="RefSeq"/>
        </authorList>
    </citation>
    <scope>IDENTIFICATION</scope>
    <source>
        <tissue evidence="23">Muscle</tissue>
    </source>
</reference>
<evidence type="ECO:0000256" key="15">
    <source>
        <dbReference type="ARBA" id="ARBA00023136"/>
    </source>
</evidence>
<evidence type="ECO:0000256" key="7">
    <source>
        <dbReference type="ARBA" id="ARBA00022568"/>
    </source>
</evidence>
<evidence type="ECO:0000259" key="21">
    <source>
        <dbReference type="Pfam" id="PF00520"/>
    </source>
</evidence>
<feature type="transmembrane region" description="Helical" evidence="20">
    <location>
        <begin position="410"/>
        <end position="431"/>
    </location>
</feature>
<keyword evidence="15 20" id="KW-0472">Membrane</keyword>
<keyword evidence="7" id="KW-0109">Calcium transport</keyword>
<evidence type="ECO:0000256" key="20">
    <source>
        <dbReference type="SAM" id="Phobius"/>
    </source>
</evidence>
<dbReference type="Gene3D" id="1.25.40.20">
    <property type="entry name" value="Ankyrin repeat-containing domain"/>
    <property type="match status" value="1"/>
</dbReference>
<sequence>MIVLSGENVLHMAIVNEDPAMVKFLVDNGVNYHERCIGNFFCPEDQKASRMDSLEHETVDVAVKTNYEGYVYWGEYPLSFAACLEQEECYRLLLAKGADPNRQDTNGNTVTHIMVIYEKTEMFNMAYELGASINIGNRQGLTPLTLAAKLARKEIFIHILKIQREIYWQLGSITCAAYPLEEIDTIDNHTGEINKVSALNLVVYGDNIAHLEMLEGLMVDLLNAKWNGFVKFRFYRQFATFLVYFTISIVSFVLRPGPLVVSQRSLTLNRTLQSDSHSFIKDNTTITGPDYCYLLNADTAVEVLRLVLEGLTAGGAFLYLINSGVEARFLGYQTFVQNMMTVPSRVLFLISCILVILMVPLRLACFCRAEDIVAVFVMISTAPYFLFFCRGFKLVGPFVVMIYKMIMTDLLRFVTIYLVFVMGFSQAYYVIFLTHNGEGNNFFKSPVSSIMAMFVMSLSEFGDMYEAFEHTAHPTTAKVLFIMYMALVTILLINMLIAMMGKTYQDIAERRNEWVRQWARIVLVVERGVPPSECLKQLLRYSQAMADGRRALVLRLQQNEEEMEELRNLGELKATHLENKRRREEGSNVLSPRSTPFKAPSTISL</sequence>
<dbReference type="Proteomes" id="UP000694941">
    <property type="component" value="Unplaced"/>
</dbReference>
<organism evidence="22 23">
    <name type="scientific">Limulus polyphemus</name>
    <name type="common">Atlantic horseshoe crab</name>
    <dbReference type="NCBI Taxonomy" id="6850"/>
    <lineage>
        <taxon>Eukaryota</taxon>
        <taxon>Metazoa</taxon>
        <taxon>Ecdysozoa</taxon>
        <taxon>Arthropoda</taxon>
        <taxon>Chelicerata</taxon>
        <taxon>Merostomata</taxon>
        <taxon>Xiphosura</taxon>
        <taxon>Limulidae</taxon>
        <taxon>Limulus</taxon>
    </lineage>
</organism>
<evidence type="ECO:0000256" key="2">
    <source>
        <dbReference type="ARBA" id="ARBA00004651"/>
    </source>
</evidence>
<evidence type="ECO:0000256" key="16">
    <source>
        <dbReference type="ARBA" id="ARBA00023298"/>
    </source>
</evidence>
<dbReference type="RefSeq" id="XP_013777824.1">
    <property type="nucleotide sequence ID" value="XM_013922370.2"/>
</dbReference>
<evidence type="ECO:0000256" key="18">
    <source>
        <dbReference type="PROSITE-ProRule" id="PRU00023"/>
    </source>
</evidence>
<dbReference type="PROSITE" id="PS50088">
    <property type="entry name" value="ANK_REPEAT"/>
    <property type="match status" value="2"/>
</dbReference>
<keyword evidence="10" id="KW-0677">Repeat</keyword>
<feature type="region of interest" description="Disordered" evidence="19">
    <location>
        <begin position="577"/>
        <end position="605"/>
    </location>
</feature>
<feature type="repeat" description="ANK" evidence="18">
    <location>
        <begin position="5"/>
        <end position="31"/>
    </location>
</feature>
<gene>
    <name evidence="23" type="primary">LOC106462449</name>
</gene>
<name>A0ABM1BA03_LIMPO</name>
<evidence type="ECO:0000256" key="13">
    <source>
        <dbReference type="ARBA" id="ARBA00023028"/>
    </source>
</evidence>
<dbReference type="InterPro" id="IPR036770">
    <property type="entry name" value="Ankyrin_rpt-contain_sf"/>
</dbReference>
<dbReference type="SUPFAM" id="SSF48403">
    <property type="entry name" value="Ankyrin repeat"/>
    <property type="match status" value="1"/>
</dbReference>
<evidence type="ECO:0000256" key="9">
    <source>
        <dbReference type="ARBA" id="ARBA00022692"/>
    </source>
</evidence>
<keyword evidence="3" id="KW-0813">Transport</keyword>
<feature type="transmembrane region" description="Helical" evidence="20">
    <location>
        <begin position="342"/>
        <end position="360"/>
    </location>
</feature>
<evidence type="ECO:0000256" key="8">
    <source>
        <dbReference type="ARBA" id="ARBA00022673"/>
    </source>
</evidence>
<keyword evidence="9 20" id="KW-0812">Transmembrane</keyword>
<keyword evidence="16" id="KW-1053">Target membrane</keyword>
<protein>
    <submittedName>
        <fullName evidence="23">Transient receptor potential cation channel subfamily V member 5-like</fullName>
    </submittedName>
</protein>
<comment type="subcellular location">
    <subcellularLocation>
        <location evidence="2">Cell membrane</location>
        <topology evidence="2">Multi-pass membrane protein</topology>
    </subcellularLocation>
    <subcellularLocation>
        <location evidence="1">Target cell membrane</location>
    </subcellularLocation>
</comment>
<keyword evidence="6" id="KW-1052">Target cell membrane</keyword>
<feature type="repeat" description="ANK" evidence="18">
    <location>
        <begin position="73"/>
        <end position="105"/>
    </location>
</feature>
<dbReference type="PROSITE" id="PS50297">
    <property type="entry name" value="ANK_REP_REGION"/>
    <property type="match status" value="1"/>
</dbReference>
<dbReference type="Pfam" id="PF12796">
    <property type="entry name" value="Ank_2"/>
    <property type="match status" value="1"/>
</dbReference>
<keyword evidence="11" id="KW-0106">Calcium</keyword>
<evidence type="ECO:0000313" key="23">
    <source>
        <dbReference type="RefSeq" id="XP_013777824.1"/>
    </source>
</evidence>
<evidence type="ECO:0000313" key="22">
    <source>
        <dbReference type="Proteomes" id="UP000694941"/>
    </source>
</evidence>
<dbReference type="PANTHER" id="PTHR10582">
    <property type="entry name" value="TRANSIENT RECEPTOR POTENTIAL ION CHANNEL PROTEIN"/>
    <property type="match status" value="1"/>
</dbReference>
<evidence type="ECO:0000256" key="4">
    <source>
        <dbReference type="ARBA" id="ARBA00022475"/>
    </source>
</evidence>
<keyword evidence="5" id="KW-0268">Exocytosis</keyword>
<accession>A0ABM1BA03</accession>
<keyword evidence="13" id="KW-0528">Neurotoxin</keyword>
<keyword evidence="4" id="KW-1003">Cell membrane</keyword>
<keyword evidence="17" id="KW-0407">Ion channel</keyword>
<dbReference type="Pfam" id="PF00520">
    <property type="entry name" value="Ion_trans"/>
    <property type="match status" value="1"/>
</dbReference>
<evidence type="ECO:0000256" key="10">
    <source>
        <dbReference type="ARBA" id="ARBA00022737"/>
    </source>
</evidence>
<dbReference type="InterPro" id="IPR005821">
    <property type="entry name" value="Ion_trans_dom"/>
</dbReference>
<dbReference type="SMART" id="SM00248">
    <property type="entry name" value="ANK"/>
    <property type="match status" value="4"/>
</dbReference>
<feature type="transmembrane region" description="Helical" evidence="20">
    <location>
        <begin position="234"/>
        <end position="254"/>
    </location>
</feature>
<keyword evidence="13" id="KW-0638">Presynaptic neurotoxin</keyword>
<evidence type="ECO:0000256" key="5">
    <source>
        <dbReference type="ARBA" id="ARBA00022483"/>
    </source>
</evidence>
<evidence type="ECO:0000256" key="14">
    <source>
        <dbReference type="ARBA" id="ARBA00023065"/>
    </source>
</evidence>
<keyword evidence="8" id="KW-0107">Calcium channel</keyword>
<evidence type="ECO:0000256" key="12">
    <source>
        <dbReference type="ARBA" id="ARBA00022989"/>
    </source>
</evidence>
<keyword evidence="13" id="KW-0800">Toxin</keyword>